<evidence type="ECO:0000259" key="1">
    <source>
        <dbReference type="Pfam" id="PF14355"/>
    </source>
</evidence>
<evidence type="ECO:0000313" key="3">
    <source>
        <dbReference type="EMBL" id="RGS79642.1"/>
    </source>
</evidence>
<dbReference type="AlphaFoldDB" id="A0A1G8I214"/>
<name>A0A1G8I214_BACOV</name>
<reference evidence="3 6" key="2">
    <citation type="submission" date="2018-08" db="EMBL/GenBank/DDBJ databases">
        <title>A genome reference for cultivated species of the human gut microbiota.</title>
        <authorList>
            <person name="Zou Y."/>
            <person name="Xue W."/>
            <person name="Luo G."/>
        </authorList>
    </citation>
    <scope>NUCLEOTIDE SEQUENCE [LARGE SCALE GENOMIC DNA]</scope>
    <source>
        <strain evidence="3 6">AF20-9LB</strain>
    </source>
</reference>
<dbReference type="EMBL" id="JAQNWR010000034">
    <property type="protein sequence ID" value="MDC2411413.1"/>
    <property type="molecule type" value="Genomic_DNA"/>
</dbReference>
<dbReference type="Proteomes" id="UP001214017">
    <property type="component" value="Unassembled WGS sequence"/>
</dbReference>
<sequence length="216" mass="25083">MLWIRKYINQTPSFNYFETHISTIEKTVETNPALCIETCKSLVESICKTILANQNIEHDNYGQFQALVKQTINCLIDANECYKDDLCELARRIASVSQKLAEIRNISGFASHGQDINHISMSTTMSLLAYKITDVLGGFIIHYYINHASKRDSRIHYEDCQEFNELFDEENPLELGGVILSASEALYKQDYQAYKEIYFSYLDNLAKERKYVIYRR</sequence>
<evidence type="ECO:0000313" key="2">
    <source>
        <dbReference type="EMBL" id="MDC2411413.1"/>
    </source>
</evidence>
<organism evidence="4 5">
    <name type="scientific">Bacteroides ovatus</name>
    <dbReference type="NCBI Taxonomy" id="28116"/>
    <lineage>
        <taxon>Bacteria</taxon>
        <taxon>Pseudomonadati</taxon>
        <taxon>Bacteroidota</taxon>
        <taxon>Bacteroidia</taxon>
        <taxon>Bacteroidales</taxon>
        <taxon>Bacteroidaceae</taxon>
        <taxon>Bacteroides</taxon>
    </lineage>
</organism>
<dbReference type="RefSeq" id="WP_004304855.1">
    <property type="nucleotide sequence ID" value="NZ_BAABYJ010000001.1"/>
</dbReference>
<dbReference type="EMBL" id="QRVZ01000032">
    <property type="protein sequence ID" value="RGS79642.1"/>
    <property type="molecule type" value="Genomic_DNA"/>
</dbReference>
<evidence type="ECO:0000313" key="5">
    <source>
        <dbReference type="Proteomes" id="UP000181870"/>
    </source>
</evidence>
<evidence type="ECO:0000313" key="4">
    <source>
        <dbReference type="EMBL" id="SDI12933.1"/>
    </source>
</evidence>
<dbReference type="Proteomes" id="UP000181870">
    <property type="component" value="Unassembled WGS sequence"/>
</dbReference>
<evidence type="ECO:0000313" key="6">
    <source>
        <dbReference type="Proteomes" id="UP000266492"/>
    </source>
</evidence>
<gene>
    <name evidence="3" type="ORF">DWX70_23865</name>
    <name evidence="2" type="ORF">PO240_26430</name>
    <name evidence="4" type="ORF">SAMN05192582_10273</name>
</gene>
<dbReference type="EMBL" id="FNDO01000027">
    <property type="protein sequence ID" value="SDI12933.1"/>
    <property type="molecule type" value="Genomic_DNA"/>
</dbReference>
<protein>
    <submittedName>
        <fullName evidence="4">Abortive infection C-terminus</fullName>
    </submittedName>
    <submittedName>
        <fullName evidence="2">Abortive infection family protein</fullName>
    </submittedName>
</protein>
<accession>A0A1G8I214</accession>
<proteinExistence type="predicted"/>
<reference evidence="4 5" key="1">
    <citation type="submission" date="2016-10" db="EMBL/GenBank/DDBJ databases">
        <authorList>
            <person name="de Groot N.N."/>
        </authorList>
    </citation>
    <scope>NUCLEOTIDE SEQUENCE [LARGE SCALE GENOMIC DNA]</scope>
    <source>
        <strain evidence="4 5">NLAE-zl-C57</strain>
    </source>
</reference>
<reference evidence="2" key="3">
    <citation type="submission" date="2022-10" db="EMBL/GenBank/DDBJ databases">
        <title>Human gut microbiome strain richness.</title>
        <authorList>
            <person name="Chen-Liaw A."/>
        </authorList>
    </citation>
    <scope>NUCLEOTIDE SEQUENCE</scope>
    <source>
        <strain evidence="2">F7_m1001271B151109d0_201107</strain>
    </source>
</reference>
<dbReference type="Proteomes" id="UP000266492">
    <property type="component" value="Unassembled WGS sequence"/>
</dbReference>
<dbReference type="Pfam" id="PF14355">
    <property type="entry name" value="Abi_C"/>
    <property type="match status" value="1"/>
</dbReference>
<feature type="domain" description="Abortive infection protein-like C-terminal" evidence="1">
    <location>
        <begin position="66"/>
        <end position="141"/>
    </location>
</feature>
<dbReference type="InterPro" id="IPR026001">
    <property type="entry name" value="Abi-like_C"/>
</dbReference>